<sequence length="132" mass="14750">MFYVSTKTNLLGPTRSRRYAVTVNMDNFELNPEVHTKLLFQLFTSQQPLLLASFPQNMCSVTPTWSPHLASSAGRTSGPLDDCWCCSELRRHLQCRTVHKDSQAQEPGPCSLLATPEAQPLYLLAQIQDGTP</sequence>
<protein>
    <submittedName>
        <fullName evidence="1">Uncharacterized protein</fullName>
    </submittedName>
</protein>
<accession>A0ABV0R4L3</accession>
<name>A0ABV0R4L3_9TELE</name>
<dbReference type="EMBL" id="JAHRIN010034105">
    <property type="protein sequence ID" value="MEQ2202997.1"/>
    <property type="molecule type" value="Genomic_DNA"/>
</dbReference>
<gene>
    <name evidence="1" type="ORF">XENOCAPTIV_022315</name>
</gene>
<organism evidence="1 2">
    <name type="scientific">Xenoophorus captivus</name>
    <dbReference type="NCBI Taxonomy" id="1517983"/>
    <lineage>
        <taxon>Eukaryota</taxon>
        <taxon>Metazoa</taxon>
        <taxon>Chordata</taxon>
        <taxon>Craniata</taxon>
        <taxon>Vertebrata</taxon>
        <taxon>Euteleostomi</taxon>
        <taxon>Actinopterygii</taxon>
        <taxon>Neopterygii</taxon>
        <taxon>Teleostei</taxon>
        <taxon>Neoteleostei</taxon>
        <taxon>Acanthomorphata</taxon>
        <taxon>Ovalentaria</taxon>
        <taxon>Atherinomorphae</taxon>
        <taxon>Cyprinodontiformes</taxon>
        <taxon>Goodeidae</taxon>
        <taxon>Xenoophorus</taxon>
    </lineage>
</organism>
<keyword evidence="2" id="KW-1185">Reference proteome</keyword>
<evidence type="ECO:0000313" key="1">
    <source>
        <dbReference type="EMBL" id="MEQ2202997.1"/>
    </source>
</evidence>
<dbReference type="Proteomes" id="UP001434883">
    <property type="component" value="Unassembled WGS sequence"/>
</dbReference>
<evidence type="ECO:0000313" key="2">
    <source>
        <dbReference type="Proteomes" id="UP001434883"/>
    </source>
</evidence>
<comment type="caution">
    <text evidence="1">The sequence shown here is derived from an EMBL/GenBank/DDBJ whole genome shotgun (WGS) entry which is preliminary data.</text>
</comment>
<proteinExistence type="predicted"/>
<reference evidence="1 2" key="1">
    <citation type="submission" date="2021-06" db="EMBL/GenBank/DDBJ databases">
        <authorList>
            <person name="Palmer J.M."/>
        </authorList>
    </citation>
    <scope>NUCLEOTIDE SEQUENCE [LARGE SCALE GENOMIC DNA]</scope>
    <source>
        <strain evidence="1 2">XC_2019</strain>
        <tissue evidence="1">Muscle</tissue>
    </source>
</reference>